<keyword evidence="4" id="KW-1185">Reference proteome</keyword>
<keyword evidence="2" id="KW-0472">Membrane</keyword>
<protein>
    <submittedName>
        <fullName evidence="3">Uncharacterized protein</fullName>
    </submittedName>
</protein>
<dbReference type="EMBL" id="QFFN01000021">
    <property type="protein sequence ID" value="PWG59438.1"/>
    <property type="molecule type" value="Genomic_DNA"/>
</dbReference>
<evidence type="ECO:0000256" key="2">
    <source>
        <dbReference type="SAM" id="Phobius"/>
    </source>
</evidence>
<feature type="transmembrane region" description="Helical" evidence="2">
    <location>
        <begin position="41"/>
        <end position="58"/>
    </location>
</feature>
<feature type="transmembrane region" description="Helical" evidence="2">
    <location>
        <begin position="100"/>
        <end position="121"/>
    </location>
</feature>
<evidence type="ECO:0000313" key="4">
    <source>
        <dbReference type="Proteomes" id="UP000245753"/>
    </source>
</evidence>
<sequence>MNTHDTISAPRPAPDAGMDAHDARTDQAEGMRPHRTRRDTTLLATCLLAALLVDRLVIHDIETENARALVTHIGLLTASWPMAVHILFRKSIRRRPSPWILGSELTALGIWCMLYGTGPAYHGNREFMTLSALATPGLAMLHLQVSAGADPMQRPRGTAMRWLRGWFVEPFSALGCIPDALAAPFAARAGHVGGGTGRGLAIGVLCSLPVLMAATPLLTSSDEVFAWYFADLMHHADIRSATAHGIIVASGAALLFSLLRNADRHATAEADSSAAAKTPRRRTPLNPTACATMLAIVGALYAAFCSTQLAFLFAGRGLPAGYTYADYARQGFWQLLAVTAINLALYGICLSYAPRRRPLVAALAVLILCTAVILASAFTRLHLYIGAYGLTWLRLAALTLMGYLAVVLLLCAIRLAGARIPLAAITLMLAPAWFVVLGYADPHHIIDACNAAMSFGYTAPSPTGGL</sequence>
<feature type="transmembrane region" description="Helical" evidence="2">
    <location>
        <begin position="359"/>
        <end position="379"/>
    </location>
</feature>
<feature type="transmembrane region" description="Helical" evidence="2">
    <location>
        <begin position="238"/>
        <end position="259"/>
    </location>
</feature>
<feature type="transmembrane region" description="Helical" evidence="2">
    <location>
        <begin position="391"/>
        <end position="413"/>
    </location>
</feature>
<keyword evidence="2" id="KW-0812">Transmembrane</keyword>
<evidence type="ECO:0000313" key="3">
    <source>
        <dbReference type="EMBL" id="PWG59438.1"/>
    </source>
</evidence>
<dbReference type="RefSeq" id="WP_109137657.1">
    <property type="nucleotide sequence ID" value="NZ_QFFN01000021.1"/>
</dbReference>
<feature type="transmembrane region" description="Helical" evidence="2">
    <location>
        <begin position="70"/>
        <end position="88"/>
    </location>
</feature>
<evidence type="ECO:0000256" key="1">
    <source>
        <dbReference type="SAM" id="MobiDB-lite"/>
    </source>
</evidence>
<comment type="caution">
    <text evidence="3">The sequence shown here is derived from an EMBL/GenBank/DDBJ whole genome shotgun (WGS) entry which is preliminary data.</text>
</comment>
<feature type="transmembrane region" description="Helical" evidence="2">
    <location>
        <begin position="331"/>
        <end position="352"/>
    </location>
</feature>
<dbReference type="OrthoDB" id="9767931at2"/>
<reference evidence="3 4" key="1">
    <citation type="journal article" date="2018" name="Int. J. Syst. Evol. Microbiol.">
        <title>Bifidobacterium catulorum sp. nov., a novel taxon from the faeces of the baby common marmoset (Callithrix jacchus).</title>
        <authorList>
            <person name="Modesto M."/>
            <person name="Michelini S."/>
            <person name="Oki K."/>
            <person name="Biavati B."/>
            <person name="Watanabe K."/>
            <person name="Mattarelli P."/>
        </authorList>
    </citation>
    <scope>NUCLEOTIDE SEQUENCE [LARGE SCALE GENOMIC DNA]</scope>
    <source>
        <strain evidence="3 4">MRM 8.19</strain>
    </source>
</reference>
<dbReference type="Pfam" id="PF13687">
    <property type="entry name" value="DUF4153"/>
    <property type="match status" value="1"/>
</dbReference>
<dbReference type="AlphaFoldDB" id="A0A2U2MRF1"/>
<name>A0A2U2MRF1_9BIFI</name>
<feature type="region of interest" description="Disordered" evidence="1">
    <location>
        <begin position="1"/>
        <end position="34"/>
    </location>
</feature>
<feature type="transmembrane region" description="Helical" evidence="2">
    <location>
        <begin position="420"/>
        <end position="440"/>
    </location>
</feature>
<accession>A0A2U2MRF1</accession>
<dbReference type="Proteomes" id="UP000245753">
    <property type="component" value="Unassembled WGS sequence"/>
</dbReference>
<gene>
    <name evidence="3" type="ORF">DF200_07475</name>
</gene>
<dbReference type="InterPro" id="IPR025291">
    <property type="entry name" value="DUF4153"/>
</dbReference>
<proteinExistence type="predicted"/>
<organism evidence="3 4">
    <name type="scientific">Bifidobacterium catulorum</name>
    <dbReference type="NCBI Taxonomy" id="1630173"/>
    <lineage>
        <taxon>Bacteria</taxon>
        <taxon>Bacillati</taxon>
        <taxon>Actinomycetota</taxon>
        <taxon>Actinomycetes</taxon>
        <taxon>Bifidobacteriales</taxon>
        <taxon>Bifidobacteriaceae</taxon>
        <taxon>Bifidobacterium</taxon>
    </lineage>
</organism>
<feature type="compositionally biased region" description="Basic and acidic residues" evidence="1">
    <location>
        <begin position="18"/>
        <end position="32"/>
    </location>
</feature>
<keyword evidence="2" id="KW-1133">Transmembrane helix</keyword>
<feature type="transmembrane region" description="Helical" evidence="2">
    <location>
        <begin position="289"/>
        <end position="311"/>
    </location>
</feature>
<feature type="transmembrane region" description="Helical" evidence="2">
    <location>
        <begin position="200"/>
        <end position="218"/>
    </location>
</feature>